<feature type="chain" id="PRO_5045561844" description="TolB-like 6-blade propeller-like" evidence="1">
    <location>
        <begin position="20"/>
        <end position="362"/>
    </location>
</feature>
<evidence type="ECO:0008006" key="4">
    <source>
        <dbReference type="Google" id="ProtNLM"/>
    </source>
</evidence>
<keyword evidence="1" id="KW-0732">Signal</keyword>
<evidence type="ECO:0000256" key="1">
    <source>
        <dbReference type="SAM" id="SignalP"/>
    </source>
</evidence>
<sequence length="362" mass="41575">MKIKIILCLLILLKLTSCKQSDELFFETVSGNLTIVDSVKIDDSGFSFSSVWNVKVYNDSMLALGDGSFSSINMFHSKTGEFLATFESDSIESFIIPKKSYSNFSINGNRIYLLNHLLSKVYVFALNKEFIEVVELKFKDNFYKPQFNVLFEFVDDRYYISTDFDGVSMHETFKHSPLVSVFNANGDFINDFGSYPKPYLEGNLVLSANENKIIKDGKIYILNVAGVPILKEYLLNGDLNGVYKLESEHHDPEIGYYTDDPFSAPLTDQFNGLASDQNSPKKVFYASYHSFDTRDRDYGLGTYRWMLMKIDLENMTIKETEIAGAWYLDDYPNLIPQVKGDTVSFLIREKDENLYLKRLIFD</sequence>
<proteinExistence type="predicted"/>
<dbReference type="RefSeq" id="WP_241274131.1">
    <property type="nucleotide sequence ID" value="NZ_JAKZGS010000003.1"/>
</dbReference>
<feature type="signal peptide" evidence="1">
    <location>
        <begin position="1"/>
        <end position="19"/>
    </location>
</feature>
<protein>
    <recommendedName>
        <fullName evidence="4">TolB-like 6-blade propeller-like</fullName>
    </recommendedName>
</protein>
<name>A0ABS9ULY3_9BACT</name>
<dbReference type="Proteomes" id="UP001165488">
    <property type="component" value="Unassembled WGS sequence"/>
</dbReference>
<dbReference type="SUPFAM" id="SSF101898">
    <property type="entry name" value="NHL repeat"/>
    <property type="match status" value="1"/>
</dbReference>
<evidence type="ECO:0000313" key="2">
    <source>
        <dbReference type="EMBL" id="MCH7397626.1"/>
    </source>
</evidence>
<gene>
    <name evidence="2" type="ORF">MM236_06480</name>
</gene>
<comment type="caution">
    <text evidence="2">The sequence shown here is derived from an EMBL/GenBank/DDBJ whole genome shotgun (WGS) entry which is preliminary data.</text>
</comment>
<reference evidence="2" key="1">
    <citation type="submission" date="2022-03" db="EMBL/GenBank/DDBJ databases">
        <title>De novo assembled genomes of Belliella spp. (Cyclobacteriaceae) strains.</title>
        <authorList>
            <person name="Szabo A."/>
            <person name="Korponai K."/>
            <person name="Felfoldi T."/>
        </authorList>
    </citation>
    <scope>NUCLEOTIDE SEQUENCE</scope>
    <source>
        <strain evidence="2">DSM 107340</strain>
    </source>
</reference>
<keyword evidence="3" id="KW-1185">Reference proteome</keyword>
<accession>A0ABS9ULY3</accession>
<dbReference type="EMBL" id="JAKZGS010000003">
    <property type="protein sequence ID" value="MCH7397626.1"/>
    <property type="molecule type" value="Genomic_DNA"/>
</dbReference>
<organism evidence="2 3">
    <name type="scientific">Belliella calami</name>
    <dbReference type="NCBI Taxonomy" id="2923436"/>
    <lineage>
        <taxon>Bacteria</taxon>
        <taxon>Pseudomonadati</taxon>
        <taxon>Bacteroidota</taxon>
        <taxon>Cytophagia</taxon>
        <taxon>Cytophagales</taxon>
        <taxon>Cyclobacteriaceae</taxon>
        <taxon>Belliella</taxon>
    </lineage>
</organism>
<evidence type="ECO:0000313" key="3">
    <source>
        <dbReference type="Proteomes" id="UP001165488"/>
    </source>
</evidence>